<dbReference type="EMBL" id="DYWC01000037">
    <property type="protein sequence ID" value="HJF86109.1"/>
    <property type="molecule type" value="Genomic_DNA"/>
</dbReference>
<dbReference type="Pfam" id="PF08867">
    <property type="entry name" value="FRG"/>
    <property type="match status" value="1"/>
</dbReference>
<dbReference type="AlphaFoldDB" id="A0A921HQP8"/>
<evidence type="ECO:0000313" key="2">
    <source>
        <dbReference type="EMBL" id="HJF86109.1"/>
    </source>
</evidence>
<reference evidence="2" key="1">
    <citation type="journal article" date="2021" name="PeerJ">
        <title>Extensive microbial diversity within the chicken gut microbiome revealed by metagenomics and culture.</title>
        <authorList>
            <person name="Gilroy R."/>
            <person name="Ravi A."/>
            <person name="Getino M."/>
            <person name="Pursley I."/>
            <person name="Horton D.L."/>
            <person name="Alikhan N.F."/>
            <person name="Baker D."/>
            <person name="Gharbi K."/>
            <person name="Hall N."/>
            <person name="Watson M."/>
            <person name="Adriaenssens E.M."/>
            <person name="Foster-Nyarko E."/>
            <person name="Jarju S."/>
            <person name="Secka A."/>
            <person name="Antonio M."/>
            <person name="Oren A."/>
            <person name="Chaudhuri R.R."/>
            <person name="La Ragione R."/>
            <person name="Hildebrand F."/>
            <person name="Pallen M.J."/>
        </authorList>
    </citation>
    <scope>NUCLEOTIDE SEQUENCE</scope>
    <source>
        <strain evidence="2">7886</strain>
    </source>
</reference>
<name>A0A921HQP8_9LACO</name>
<accession>A0A921HQP8</accession>
<gene>
    <name evidence="2" type="ORF">K8V88_01600</name>
</gene>
<dbReference type="Proteomes" id="UP000747013">
    <property type="component" value="Unassembled WGS sequence"/>
</dbReference>
<proteinExistence type="predicted"/>
<dbReference type="SMART" id="SM00901">
    <property type="entry name" value="FRG"/>
    <property type="match status" value="1"/>
</dbReference>
<sequence length="352" mass="41619">MTEMDYQSKKVLYSVDKLFDTLYIDLNLTDTVYDDFPIYSLEKIKIDDFEHENQLLKQFRNEIESNLNKLHVNTQYSEEHASWSVFYAFKEILDQILSAVPEEYTPYYREQAGDWTLQPTIFREGTSGYSNDFRKSYEHVYKDIAQKYPEDVAYFAPDDKKHQDDRAANLAELQHYGLGTPLIDISENPFISLLFMVDGYARGNEPQLDVFFVRNDGKNTLFQQVMKKAQNRRIAAQKGAFLNFDRWDGNELEKVMPRLCIRLKYKPNLLKETDNSIFPDGENKNSSSYQEDLRNKALETAVNDIKNKLNSYYYRTEDLFPDFYMYLGIIKRKYSDDSNLKDNSKWYQVSDK</sequence>
<organism evidence="2 3">
    <name type="scientific">Companilactobacillus farciminis</name>
    <dbReference type="NCBI Taxonomy" id="1612"/>
    <lineage>
        <taxon>Bacteria</taxon>
        <taxon>Bacillati</taxon>
        <taxon>Bacillota</taxon>
        <taxon>Bacilli</taxon>
        <taxon>Lactobacillales</taxon>
        <taxon>Lactobacillaceae</taxon>
        <taxon>Companilactobacillus</taxon>
    </lineage>
</organism>
<reference evidence="2" key="2">
    <citation type="submission" date="2021-09" db="EMBL/GenBank/DDBJ databases">
        <authorList>
            <person name="Gilroy R."/>
        </authorList>
    </citation>
    <scope>NUCLEOTIDE SEQUENCE</scope>
    <source>
        <strain evidence="2">7886</strain>
    </source>
</reference>
<dbReference type="InterPro" id="IPR014966">
    <property type="entry name" value="FRG-dom"/>
</dbReference>
<protein>
    <submittedName>
        <fullName evidence="2">FRG domain-containing protein</fullName>
    </submittedName>
</protein>
<feature type="domain" description="FRG" evidence="1">
    <location>
        <begin position="102"/>
        <end position="212"/>
    </location>
</feature>
<evidence type="ECO:0000313" key="3">
    <source>
        <dbReference type="Proteomes" id="UP000747013"/>
    </source>
</evidence>
<comment type="caution">
    <text evidence="2">The sequence shown here is derived from an EMBL/GenBank/DDBJ whole genome shotgun (WGS) entry which is preliminary data.</text>
</comment>
<evidence type="ECO:0000259" key="1">
    <source>
        <dbReference type="SMART" id="SM00901"/>
    </source>
</evidence>